<gene>
    <name evidence="6" type="ORF">METZ01_LOCUS99325</name>
</gene>
<dbReference type="SUPFAM" id="SSF46626">
    <property type="entry name" value="Cytochrome c"/>
    <property type="match status" value="1"/>
</dbReference>
<dbReference type="InterPro" id="IPR009056">
    <property type="entry name" value="Cyt_c-like_dom"/>
</dbReference>
<dbReference type="PROSITE" id="PS51007">
    <property type="entry name" value="CYTC"/>
    <property type="match status" value="1"/>
</dbReference>
<sequence>MQGLALPWSKDMKDQPTIKAQETVVSMAESSVRSDSPEPVQRPTNISELVIERIAAGQSLANPVPTSPESLNRGRQIYVIHCASCHGDQGLGDGLVGQKFIPTPINLTVDYIQIQPAGRLYYTITYGAIAMPAYQESIKQTDRWHLVNYIKDNLKPAL</sequence>
<feature type="domain" description="Cytochrome c" evidence="5">
    <location>
        <begin position="69"/>
        <end position="154"/>
    </location>
</feature>
<dbReference type="Pfam" id="PF13442">
    <property type="entry name" value="Cytochrome_CBB3"/>
    <property type="match status" value="1"/>
</dbReference>
<evidence type="ECO:0000256" key="2">
    <source>
        <dbReference type="ARBA" id="ARBA00022723"/>
    </source>
</evidence>
<dbReference type="GO" id="GO:0046872">
    <property type="term" value="F:metal ion binding"/>
    <property type="evidence" value="ECO:0007669"/>
    <property type="project" value="UniProtKB-KW"/>
</dbReference>
<evidence type="ECO:0000256" key="4">
    <source>
        <dbReference type="SAM" id="MobiDB-lite"/>
    </source>
</evidence>
<dbReference type="InterPro" id="IPR036909">
    <property type="entry name" value="Cyt_c-like_dom_sf"/>
</dbReference>
<dbReference type="GO" id="GO:0009055">
    <property type="term" value="F:electron transfer activity"/>
    <property type="evidence" value="ECO:0007669"/>
    <property type="project" value="InterPro"/>
</dbReference>
<reference evidence="6" key="1">
    <citation type="submission" date="2018-05" db="EMBL/GenBank/DDBJ databases">
        <authorList>
            <person name="Lanie J.A."/>
            <person name="Ng W.-L."/>
            <person name="Kazmierczak K.M."/>
            <person name="Andrzejewski T.M."/>
            <person name="Davidsen T.M."/>
            <person name="Wayne K.J."/>
            <person name="Tettelin H."/>
            <person name="Glass J.I."/>
            <person name="Rusch D."/>
            <person name="Podicherti R."/>
            <person name="Tsui H.-C.T."/>
            <person name="Winkler M.E."/>
        </authorList>
    </citation>
    <scope>NUCLEOTIDE SEQUENCE</scope>
</reference>
<keyword evidence="2" id="KW-0479">Metal-binding</keyword>
<proteinExistence type="predicted"/>
<name>A0A381W284_9ZZZZ</name>
<evidence type="ECO:0000256" key="1">
    <source>
        <dbReference type="ARBA" id="ARBA00022617"/>
    </source>
</evidence>
<organism evidence="6">
    <name type="scientific">marine metagenome</name>
    <dbReference type="NCBI Taxonomy" id="408172"/>
    <lineage>
        <taxon>unclassified sequences</taxon>
        <taxon>metagenomes</taxon>
        <taxon>ecological metagenomes</taxon>
    </lineage>
</organism>
<dbReference type="EMBL" id="UINC01010449">
    <property type="protein sequence ID" value="SVA46471.1"/>
    <property type="molecule type" value="Genomic_DNA"/>
</dbReference>
<dbReference type="PANTHER" id="PTHR40394:SF2">
    <property type="entry name" value="QUINOL:CYTOCHROME C OXIDOREDUCTASE MEMBRANE PROTEIN"/>
    <property type="match status" value="1"/>
</dbReference>
<feature type="compositionally biased region" description="Polar residues" evidence="4">
    <location>
        <begin position="18"/>
        <end position="34"/>
    </location>
</feature>
<feature type="region of interest" description="Disordered" evidence="4">
    <location>
        <begin position="1"/>
        <end position="42"/>
    </location>
</feature>
<keyword evidence="3" id="KW-0408">Iron</keyword>
<dbReference type="AlphaFoldDB" id="A0A381W284"/>
<evidence type="ECO:0000256" key="3">
    <source>
        <dbReference type="ARBA" id="ARBA00023004"/>
    </source>
</evidence>
<dbReference type="GO" id="GO:0020037">
    <property type="term" value="F:heme binding"/>
    <property type="evidence" value="ECO:0007669"/>
    <property type="project" value="InterPro"/>
</dbReference>
<evidence type="ECO:0000259" key="5">
    <source>
        <dbReference type="PROSITE" id="PS51007"/>
    </source>
</evidence>
<evidence type="ECO:0000313" key="6">
    <source>
        <dbReference type="EMBL" id="SVA46471.1"/>
    </source>
</evidence>
<keyword evidence="1" id="KW-0349">Heme</keyword>
<dbReference type="Gene3D" id="1.10.760.10">
    <property type="entry name" value="Cytochrome c-like domain"/>
    <property type="match status" value="1"/>
</dbReference>
<protein>
    <recommendedName>
        <fullName evidence="5">Cytochrome c domain-containing protein</fullName>
    </recommendedName>
</protein>
<accession>A0A381W284</accession>
<dbReference type="PANTHER" id="PTHR40394">
    <property type="entry name" value="LIPOPROTEIN-RELATED"/>
    <property type="match status" value="1"/>
</dbReference>